<evidence type="ECO:0000256" key="8">
    <source>
        <dbReference type="SAM" id="Phobius"/>
    </source>
</evidence>
<dbReference type="AlphaFoldDB" id="A0A9P6GI70"/>
<reference evidence="9" key="1">
    <citation type="journal article" date="2020" name="Mol. Plant Microbe Interact.">
        <title>Genome Sequence of the Biocontrol Agent Coniothyrium minitans strain Conio (IMI 134523).</title>
        <authorList>
            <person name="Patel D."/>
            <person name="Shittu T.A."/>
            <person name="Baroncelli R."/>
            <person name="Muthumeenakshi S."/>
            <person name="Osborne T.H."/>
            <person name="Janganan T.K."/>
            <person name="Sreenivasaprasad S."/>
        </authorList>
    </citation>
    <scope>NUCLEOTIDE SEQUENCE</scope>
    <source>
        <strain evidence="9">Conio</strain>
    </source>
</reference>
<evidence type="ECO:0008006" key="11">
    <source>
        <dbReference type="Google" id="ProtNLM"/>
    </source>
</evidence>
<evidence type="ECO:0000256" key="1">
    <source>
        <dbReference type="ARBA" id="ARBA00004370"/>
    </source>
</evidence>
<keyword evidence="6 8" id="KW-0472">Membrane</keyword>
<protein>
    <recommendedName>
        <fullName evidence="11">Glycosyltransferase family 2 protein</fullName>
    </recommendedName>
</protein>
<dbReference type="InterPro" id="IPR052427">
    <property type="entry name" value="Glycosyltrans_GT2/GT47"/>
</dbReference>
<dbReference type="EMBL" id="WJXW01000007">
    <property type="protein sequence ID" value="KAF9734614.1"/>
    <property type="molecule type" value="Genomic_DNA"/>
</dbReference>
<evidence type="ECO:0000313" key="10">
    <source>
        <dbReference type="Proteomes" id="UP000756921"/>
    </source>
</evidence>
<gene>
    <name evidence="9" type="ORF">PMIN01_07517</name>
</gene>
<keyword evidence="10" id="KW-1185">Reference proteome</keyword>
<evidence type="ECO:0000313" key="9">
    <source>
        <dbReference type="EMBL" id="KAF9734614.1"/>
    </source>
</evidence>
<feature type="transmembrane region" description="Helical" evidence="8">
    <location>
        <begin position="44"/>
        <end position="64"/>
    </location>
</feature>
<dbReference type="PANTHER" id="PTHR47844:SF1">
    <property type="entry name" value="EXOSTOSIN-LIKE 2"/>
    <property type="match status" value="1"/>
</dbReference>
<evidence type="ECO:0000256" key="2">
    <source>
        <dbReference type="ARBA" id="ARBA00022676"/>
    </source>
</evidence>
<sequence length="531" mass="60609">MSHSSSNSIGGWTVTLSTALFRAMLSWITFLVVDYHKRTEKPSLATSILLIGHLWLAGLFLAAAKIAEDHHDPLLVWFCFQFVFRYYKTVILTYQNFRYKPSVAPANFSLSSADVTVVVPTVGTDGNATFKELVSSILWNKPDRLIFSTTTEGAKTSVEKVLPDILASFELGDSAYQKEQKLPSVKVLTEISVICANVASKREQFIQGVNMVRTSIIVSADDTASWHPDFLSGALPAFADELVGFVGTRKWVKRLPCPPADASLSWYTNQWNNYCFRFWNLIGALYLVRHNFEARGSDAADGGIFCVSGRTHLVRSEIVQDKAFQNKFLDERILTSLIEGGIGPINSDDDNFLTRWILYKKNRKVKFQNSEEATMTTVLGQDGAMRFKDQCLRWSRTTMRQNPQVLFIDRTGWWMHPITVWTTYFPWLYNAALIWDPLLVGTMYFSTYFQESEHRFSLMAGLIGFILATKLIKTAPWFFKHPLDFFLFVFPFPVFALFAYGHSILKIWTAFTFWDLAWTGRKLPTDEEAKK</sequence>
<feature type="transmembrane region" description="Helical" evidence="8">
    <location>
        <begin position="485"/>
        <end position="505"/>
    </location>
</feature>
<evidence type="ECO:0000256" key="5">
    <source>
        <dbReference type="ARBA" id="ARBA00022989"/>
    </source>
</evidence>
<name>A0A9P6GI70_9PLEO</name>
<keyword evidence="7" id="KW-0325">Glycoprotein</keyword>
<keyword evidence="4 8" id="KW-0812">Transmembrane</keyword>
<accession>A0A9P6GI70</accession>
<keyword evidence="3" id="KW-0808">Transferase</keyword>
<feature type="transmembrane region" description="Helical" evidence="8">
    <location>
        <begin position="12"/>
        <end position="32"/>
    </location>
</feature>
<feature type="transmembrane region" description="Helical" evidence="8">
    <location>
        <begin position="458"/>
        <end position="479"/>
    </location>
</feature>
<dbReference type="OrthoDB" id="2849215at2759"/>
<dbReference type="SUPFAM" id="SSF53448">
    <property type="entry name" value="Nucleotide-diphospho-sugar transferases"/>
    <property type="match status" value="1"/>
</dbReference>
<dbReference type="Pfam" id="PF13641">
    <property type="entry name" value="Glyco_tranf_2_3"/>
    <property type="match status" value="1"/>
</dbReference>
<dbReference type="InterPro" id="IPR029044">
    <property type="entry name" value="Nucleotide-diphossugar_trans"/>
</dbReference>
<evidence type="ECO:0000256" key="7">
    <source>
        <dbReference type="ARBA" id="ARBA00023180"/>
    </source>
</evidence>
<organism evidence="9 10">
    <name type="scientific">Paraphaeosphaeria minitans</name>
    <dbReference type="NCBI Taxonomy" id="565426"/>
    <lineage>
        <taxon>Eukaryota</taxon>
        <taxon>Fungi</taxon>
        <taxon>Dikarya</taxon>
        <taxon>Ascomycota</taxon>
        <taxon>Pezizomycotina</taxon>
        <taxon>Dothideomycetes</taxon>
        <taxon>Pleosporomycetidae</taxon>
        <taxon>Pleosporales</taxon>
        <taxon>Massarineae</taxon>
        <taxon>Didymosphaeriaceae</taxon>
        <taxon>Paraphaeosphaeria</taxon>
    </lineage>
</organism>
<evidence type="ECO:0000256" key="6">
    <source>
        <dbReference type="ARBA" id="ARBA00023136"/>
    </source>
</evidence>
<evidence type="ECO:0000256" key="4">
    <source>
        <dbReference type="ARBA" id="ARBA00022692"/>
    </source>
</evidence>
<dbReference type="PANTHER" id="PTHR47844">
    <property type="entry name" value="SYNTHASE CPS1, PUTATIVE (AFU_ORTHOLOGUE AFUA_7G02500)-RELATED"/>
    <property type="match status" value="1"/>
</dbReference>
<comment type="subcellular location">
    <subcellularLocation>
        <location evidence="1">Membrane</location>
    </subcellularLocation>
</comment>
<dbReference type="GO" id="GO:0016757">
    <property type="term" value="F:glycosyltransferase activity"/>
    <property type="evidence" value="ECO:0007669"/>
    <property type="project" value="UniProtKB-KW"/>
</dbReference>
<dbReference type="Proteomes" id="UP000756921">
    <property type="component" value="Unassembled WGS sequence"/>
</dbReference>
<comment type="caution">
    <text evidence="9">The sequence shown here is derived from an EMBL/GenBank/DDBJ whole genome shotgun (WGS) entry which is preliminary data.</text>
</comment>
<keyword evidence="5 8" id="KW-1133">Transmembrane helix</keyword>
<dbReference type="GO" id="GO:0016020">
    <property type="term" value="C:membrane"/>
    <property type="evidence" value="ECO:0007669"/>
    <property type="project" value="UniProtKB-SubCell"/>
</dbReference>
<proteinExistence type="predicted"/>
<evidence type="ECO:0000256" key="3">
    <source>
        <dbReference type="ARBA" id="ARBA00022679"/>
    </source>
</evidence>
<keyword evidence="2" id="KW-0328">Glycosyltransferase</keyword>